<organism evidence="1 2">
    <name type="scientific">Glycocaulis abyssi</name>
    <dbReference type="NCBI Taxonomy" id="1433403"/>
    <lineage>
        <taxon>Bacteria</taxon>
        <taxon>Pseudomonadati</taxon>
        <taxon>Pseudomonadota</taxon>
        <taxon>Alphaproteobacteria</taxon>
        <taxon>Maricaulales</taxon>
        <taxon>Maricaulaceae</taxon>
        <taxon>Glycocaulis</taxon>
    </lineage>
</organism>
<dbReference type="Proteomes" id="UP001596024">
    <property type="component" value="Unassembled WGS sequence"/>
</dbReference>
<name>A0ABV9NG31_9PROT</name>
<accession>A0ABV9NG31</accession>
<protein>
    <submittedName>
        <fullName evidence="1">Uncharacterized protein</fullName>
    </submittedName>
</protein>
<sequence length="733" mass="83083">MTFFEPDVLVEAAPGLAESIGYEEFGADRHQSQLIHLDEFFTKEVEHRPELSFGLSVTDAYRDIYESQRRFVLRDQSPSLIFNETSHSSIVEAMFGAFPKEEGAQGFQCIYEEVFEPVAVDVGPQHWFEVFERGATVPFSPTNHKIELAPRGYGDLSFFIFDHTKPVDLIDYWNKRLFASPVYPVPLCWLDELAEALVEMIRRNHRPIPNNPSGMKFHSELYFGRSIKKDGIAALVNKHFSACPNGSFYIGEVRHPKVPTEPFGPTCERHGFTAGSATIDAAVTDGGEVRFDTLDPPFASRYGGGRHRWVNVINLNCHGSDALALTLPTNLEDRSKPRLTLGSLGRTMVTREGWVLGLEHKDLPAWMVLQDGTQAISEWLARRGLRAELSSAGRIARQMIGRLGGLWATHLIADENTLQLLNKMAMKEVSKGTGDDVVKHQFEGRTASFEDWQKLIAQRGKDRLPSVSLEEFTKRRVIKLGLSTKCPHCDHGNWYGLDDVNYEVHCERCLKQFDFPQGETSRNWRYRVIGPFSVPNYAEGSYCVALTLNMFKQKLFPSSDMEMTYSAALKLFSENRNFPREIDFAFWIGDEALFRQREEPRFVFGESKSFAQITLDDVEGLKLVASKLPGSVVVVSMLKDTLSEKEKCLLIELTRWGWESVKGKMRAQVVIVTGRELFADFSVGLAWKKAGAPFDQFDDFHTFRNLDEFARATQKVYLGLDYYAEQKAHKAAG</sequence>
<gene>
    <name evidence="1" type="ORF">ACFPB0_14050</name>
</gene>
<keyword evidence="2" id="KW-1185">Reference proteome</keyword>
<comment type="caution">
    <text evidence="1">The sequence shown here is derived from an EMBL/GenBank/DDBJ whole genome shotgun (WGS) entry which is preliminary data.</text>
</comment>
<evidence type="ECO:0000313" key="1">
    <source>
        <dbReference type="EMBL" id="MFC4726414.1"/>
    </source>
</evidence>
<reference evidence="2" key="1">
    <citation type="journal article" date="2019" name="Int. J. Syst. Evol. Microbiol.">
        <title>The Global Catalogue of Microorganisms (GCM) 10K type strain sequencing project: providing services to taxonomists for standard genome sequencing and annotation.</title>
        <authorList>
            <consortium name="The Broad Institute Genomics Platform"/>
            <consortium name="The Broad Institute Genome Sequencing Center for Infectious Disease"/>
            <person name="Wu L."/>
            <person name="Ma J."/>
        </authorList>
    </citation>
    <scope>NUCLEOTIDE SEQUENCE [LARGE SCALE GENOMIC DNA]</scope>
    <source>
        <strain evidence="2">CCUG 62981</strain>
    </source>
</reference>
<proteinExistence type="predicted"/>
<dbReference type="EMBL" id="JBHSGQ010000011">
    <property type="protein sequence ID" value="MFC4726414.1"/>
    <property type="molecule type" value="Genomic_DNA"/>
</dbReference>
<evidence type="ECO:0000313" key="2">
    <source>
        <dbReference type="Proteomes" id="UP001596024"/>
    </source>
</evidence>
<dbReference type="RefSeq" id="WP_371394270.1">
    <property type="nucleotide sequence ID" value="NZ_CP163421.1"/>
</dbReference>